<evidence type="ECO:0000313" key="1">
    <source>
        <dbReference type="EMBL" id="KAI5662717.1"/>
    </source>
</evidence>
<name>A0ACC0ARV4_CATRO</name>
<sequence length="740" mass="82188">MNSQSLILQLISVSLLLSVPLVSPALLPAPGCPTKCGNVDVPFPFGTRPDCSLDDSFHVICNTSFNPPILYDRDAPEEALEILEISLDGQMKVGSLMAYGCFDKKWLPMDYQLYAPKFVISATRNKFVAVGCDTYAFIEGSEEKNYFTGCTAMCDKIDRVENGTCSGIGCCQMSFPKGVKGFRLSVHTYGNHTLVKDFNNCGYAFVIEQGSYHFSSSDLMGLRKRINDYFPVGLDWSVGNLTCEEAQKNDSSAYACRAINSECYDPSNGIGYNCKCLPGFQGNPYLVNGCRDINECDTNPCTDICTNLAGNYSCSCPKGFEGDGRKQGTGCRRKRQAIRRTLIYVSLGIISGIFVLLGISFWLYLVFRKRKLSKLREKFFQQNGGLLLQQKLSKNSTSEREIIFTEAALKKATDNYDQKRIIGHGGFGTVYKGILPDGKIVAIKKSKVGDQTQIEQFINEVIVLSQINHRNVVKLLGCCLETQVPLLVYEFIPNGTLFQHIHNKQLSSDLTWHIRLKIAAETAEAISYLHSATSVPIVHRDIKAANILLDNNYNAKVSDFGASRFIPIDQDQVTTLVQGTLGYLDPEYLHSSQLTTKSDVYSFGVVLAELITGENALSFTRRETEMNLAIYFVSLVEENKLFPMVGDQLVMDGNDQELKEVAKLAKRCLSVKSEERPTMKEVSAELQALRLMYNNSGVVNISNSWKTACDQSPETSLSFSSNNYSLSSSELESSHLIKLN</sequence>
<accession>A0ACC0ARV4</accession>
<dbReference type="Proteomes" id="UP001060085">
    <property type="component" value="Linkage Group LG05"/>
</dbReference>
<keyword evidence="2" id="KW-1185">Reference proteome</keyword>
<gene>
    <name evidence="1" type="ORF">M9H77_22040</name>
</gene>
<organism evidence="1 2">
    <name type="scientific">Catharanthus roseus</name>
    <name type="common">Madagascar periwinkle</name>
    <name type="synonym">Vinca rosea</name>
    <dbReference type="NCBI Taxonomy" id="4058"/>
    <lineage>
        <taxon>Eukaryota</taxon>
        <taxon>Viridiplantae</taxon>
        <taxon>Streptophyta</taxon>
        <taxon>Embryophyta</taxon>
        <taxon>Tracheophyta</taxon>
        <taxon>Spermatophyta</taxon>
        <taxon>Magnoliopsida</taxon>
        <taxon>eudicotyledons</taxon>
        <taxon>Gunneridae</taxon>
        <taxon>Pentapetalae</taxon>
        <taxon>asterids</taxon>
        <taxon>lamiids</taxon>
        <taxon>Gentianales</taxon>
        <taxon>Apocynaceae</taxon>
        <taxon>Rauvolfioideae</taxon>
        <taxon>Vinceae</taxon>
        <taxon>Catharanthinae</taxon>
        <taxon>Catharanthus</taxon>
    </lineage>
</organism>
<proteinExistence type="predicted"/>
<dbReference type="EMBL" id="CM044705">
    <property type="protein sequence ID" value="KAI5662717.1"/>
    <property type="molecule type" value="Genomic_DNA"/>
</dbReference>
<reference evidence="2" key="1">
    <citation type="journal article" date="2023" name="Nat. Plants">
        <title>Single-cell RNA sequencing provides a high-resolution roadmap for understanding the multicellular compartmentation of specialized metabolism.</title>
        <authorList>
            <person name="Sun S."/>
            <person name="Shen X."/>
            <person name="Li Y."/>
            <person name="Li Y."/>
            <person name="Wang S."/>
            <person name="Li R."/>
            <person name="Zhang H."/>
            <person name="Shen G."/>
            <person name="Guo B."/>
            <person name="Wei J."/>
            <person name="Xu J."/>
            <person name="St-Pierre B."/>
            <person name="Chen S."/>
            <person name="Sun C."/>
        </authorList>
    </citation>
    <scope>NUCLEOTIDE SEQUENCE [LARGE SCALE GENOMIC DNA]</scope>
</reference>
<protein>
    <submittedName>
        <fullName evidence="1">Uncharacterized protein</fullName>
    </submittedName>
</protein>
<comment type="caution">
    <text evidence="1">The sequence shown here is derived from an EMBL/GenBank/DDBJ whole genome shotgun (WGS) entry which is preliminary data.</text>
</comment>
<evidence type="ECO:0000313" key="2">
    <source>
        <dbReference type="Proteomes" id="UP001060085"/>
    </source>
</evidence>